<keyword evidence="6" id="KW-0378">Hydrolase</keyword>
<comment type="cofactor">
    <cofactor evidence="1">
        <name>a divalent metal cation</name>
        <dbReference type="ChEBI" id="CHEBI:60240"/>
    </cofactor>
</comment>
<dbReference type="GO" id="GO:0046872">
    <property type="term" value="F:metal ion binding"/>
    <property type="evidence" value="ECO:0007669"/>
    <property type="project" value="UniProtKB-KW"/>
</dbReference>
<keyword evidence="5" id="KW-0479">Metal-binding</keyword>
<sequence>MFIDCYAGEVGSIHDACLFRRSDLGRRFGDLQFPQDGHLLGDSAYSLTTKLLVPYKNNGHLTNIENNFNKQHSKCRVYIEQTFAYLKGRFRRLKLLEAVRLDLIPLIIICACILQNICQGSNDVPPDVNIYAEVEEERVMNPENENIQEQGNNPPAIAKRNNIANVLYLRL</sequence>
<dbReference type="EMBL" id="JANEYF010004412">
    <property type="protein sequence ID" value="KAJ8931288.1"/>
    <property type="molecule type" value="Genomic_DNA"/>
</dbReference>
<dbReference type="GO" id="GO:0004518">
    <property type="term" value="F:nuclease activity"/>
    <property type="evidence" value="ECO:0007669"/>
    <property type="project" value="UniProtKB-KW"/>
</dbReference>
<evidence type="ECO:0000313" key="9">
    <source>
        <dbReference type="EMBL" id="KAJ8931288.1"/>
    </source>
</evidence>
<comment type="subcellular location">
    <subcellularLocation>
        <location evidence="2">Nucleus</location>
    </subcellularLocation>
</comment>
<keyword evidence="7" id="KW-0539">Nucleus</keyword>
<organism evidence="9 10">
    <name type="scientific">Rhamnusium bicolor</name>
    <dbReference type="NCBI Taxonomy" id="1586634"/>
    <lineage>
        <taxon>Eukaryota</taxon>
        <taxon>Metazoa</taxon>
        <taxon>Ecdysozoa</taxon>
        <taxon>Arthropoda</taxon>
        <taxon>Hexapoda</taxon>
        <taxon>Insecta</taxon>
        <taxon>Pterygota</taxon>
        <taxon>Neoptera</taxon>
        <taxon>Endopterygota</taxon>
        <taxon>Coleoptera</taxon>
        <taxon>Polyphaga</taxon>
        <taxon>Cucujiformia</taxon>
        <taxon>Chrysomeloidea</taxon>
        <taxon>Cerambycidae</taxon>
        <taxon>Lepturinae</taxon>
        <taxon>Rhagiini</taxon>
        <taxon>Rhamnusium</taxon>
    </lineage>
</organism>
<accession>A0AAV8WXR2</accession>
<keyword evidence="4" id="KW-0540">Nuclease</keyword>
<evidence type="ECO:0000256" key="1">
    <source>
        <dbReference type="ARBA" id="ARBA00001968"/>
    </source>
</evidence>
<evidence type="ECO:0000256" key="5">
    <source>
        <dbReference type="ARBA" id="ARBA00022723"/>
    </source>
</evidence>
<protein>
    <recommendedName>
        <fullName evidence="8">DDE Tnp4 domain-containing protein</fullName>
    </recommendedName>
</protein>
<evidence type="ECO:0000256" key="7">
    <source>
        <dbReference type="ARBA" id="ARBA00023242"/>
    </source>
</evidence>
<dbReference type="GO" id="GO:0016787">
    <property type="term" value="F:hydrolase activity"/>
    <property type="evidence" value="ECO:0007669"/>
    <property type="project" value="UniProtKB-KW"/>
</dbReference>
<comment type="similarity">
    <text evidence="3">Belongs to the HARBI1 family.</text>
</comment>
<dbReference type="InterPro" id="IPR027806">
    <property type="entry name" value="HARBI1_dom"/>
</dbReference>
<comment type="caution">
    <text evidence="9">The sequence shown here is derived from an EMBL/GenBank/DDBJ whole genome shotgun (WGS) entry which is preliminary data.</text>
</comment>
<feature type="domain" description="DDE Tnp4" evidence="8">
    <location>
        <begin position="2"/>
        <end position="116"/>
    </location>
</feature>
<evidence type="ECO:0000256" key="4">
    <source>
        <dbReference type="ARBA" id="ARBA00022722"/>
    </source>
</evidence>
<evidence type="ECO:0000256" key="3">
    <source>
        <dbReference type="ARBA" id="ARBA00006958"/>
    </source>
</evidence>
<proteinExistence type="inferred from homology"/>
<evidence type="ECO:0000313" key="10">
    <source>
        <dbReference type="Proteomes" id="UP001162156"/>
    </source>
</evidence>
<dbReference type="GO" id="GO:0005634">
    <property type="term" value="C:nucleus"/>
    <property type="evidence" value="ECO:0007669"/>
    <property type="project" value="UniProtKB-SubCell"/>
</dbReference>
<gene>
    <name evidence="9" type="ORF">NQ314_015820</name>
</gene>
<evidence type="ECO:0000256" key="2">
    <source>
        <dbReference type="ARBA" id="ARBA00004123"/>
    </source>
</evidence>
<keyword evidence="10" id="KW-1185">Reference proteome</keyword>
<evidence type="ECO:0000256" key="6">
    <source>
        <dbReference type="ARBA" id="ARBA00022801"/>
    </source>
</evidence>
<evidence type="ECO:0000259" key="8">
    <source>
        <dbReference type="Pfam" id="PF13359"/>
    </source>
</evidence>
<name>A0AAV8WXR2_9CUCU</name>
<dbReference type="PANTHER" id="PTHR22930">
    <property type="match status" value="1"/>
</dbReference>
<reference evidence="9" key="1">
    <citation type="journal article" date="2023" name="Insect Mol. Biol.">
        <title>Genome sequencing provides insights into the evolution of gene families encoding plant cell wall-degrading enzymes in longhorned beetles.</title>
        <authorList>
            <person name="Shin N.R."/>
            <person name="Okamura Y."/>
            <person name="Kirsch R."/>
            <person name="Pauchet Y."/>
        </authorList>
    </citation>
    <scope>NUCLEOTIDE SEQUENCE</scope>
    <source>
        <strain evidence="9">RBIC_L_NR</strain>
    </source>
</reference>
<dbReference type="Pfam" id="PF13359">
    <property type="entry name" value="DDE_Tnp_4"/>
    <property type="match status" value="1"/>
</dbReference>
<dbReference type="Proteomes" id="UP001162156">
    <property type="component" value="Unassembled WGS sequence"/>
</dbReference>
<dbReference type="PANTHER" id="PTHR22930:SF85">
    <property type="entry name" value="GH03217P-RELATED"/>
    <property type="match status" value="1"/>
</dbReference>
<dbReference type="InterPro" id="IPR045249">
    <property type="entry name" value="HARBI1-like"/>
</dbReference>
<dbReference type="AlphaFoldDB" id="A0AAV8WXR2"/>